<dbReference type="PANTHER" id="PTHR47642">
    <property type="entry name" value="ATP-DEPENDENT DNA HELICASE"/>
    <property type="match status" value="1"/>
</dbReference>
<evidence type="ECO:0000313" key="3">
    <source>
        <dbReference type="EMBL" id="RFN54400.1"/>
    </source>
</evidence>
<dbReference type="GO" id="GO:0016887">
    <property type="term" value="F:ATP hydrolysis activity"/>
    <property type="evidence" value="ECO:0007669"/>
    <property type="project" value="RHEA"/>
</dbReference>
<dbReference type="PANTHER" id="PTHR47642:SF7">
    <property type="entry name" value="ATP-DEPENDENT DNA HELICASE PIF1"/>
    <property type="match status" value="1"/>
</dbReference>
<organism evidence="3 4">
    <name type="scientific">Fusarium flagelliforme</name>
    <dbReference type="NCBI Taxonomy" id="2675880"/>
    <lineage>
        <taxon>Eukaryota</taxon>
        <taxon>Fungi</taxon>
        <taxon>Dikarya</taxon>
        <taxon>Ascomycota</taxon>
        <taxon>Pezizomycotina</taxon>
        <taxon>Sordariomycetes</taxon>
        <taxon>Hypocreomycetidae</taxon>
        <taxon>Hypocreales</taxon>
        <taxon>Nectriaceae</taxon>
        <taxon>Fusarium</taxon>
        <taxon>Fusarium incarnatum-equiseti species complex</taxon>
    </lineage>
</organism>
<keyword evidence="1" id="KW-0234">DNA repair</keyword>
<comment type="catalytic activity">
    <reaction evidence="1">
        <text>ATP + H2O = ADP + phosphate + H(+)</text>
        <dbReference type="Rhea" id="RHEA:13065"/>
        <dbReference type="ChEBI" id="CHEBI:15377"/>
        <dbReference type="ChEBI" id="CHEBI:15378"/>
        <dbReference type="ChEBI" id="CHEBI:30616"/>
        <dbReference type="ChEBI" id="CHEBI:43474"/>
        <dbReference type="ChEBI" id="CHEBI:456216"/>
        <dbReference type="EC" id="5.6.2.3"/>
    </reaction>
</comment>
<dbReference type="Gene3D" id="3.40.50.300">
    <property type="entry name" value="P-loop containing nucleotide triphosphate hydrolases"/>
    <property type="match status" value="2"/>
</dbReference>
<sequence length="887" mass="100500">MTTDPTTHYLDISWFNISNDMQINMPMISLSAKGDLTRVSTRLSSLQYASRVIMQMLYVFPQMMLRRQTFPPFIHPHWHQKHLPETLGNCMSIARLFAARTAETETFLWKMISAEEERFRDKIIRDNRGIYLNSSNNKVNHSLISSSQLIGSRFLDLEGSYSTTESSIVWGDWIFAESRRRMSCLWLIISCVITIENGHAGSDCHALHDLPLPSSKMLWEAKTLEEWQTEKAFFDTNVGDVVEKQKLLAWEMGSDKMAAMLDIGVEVFSGSNYSRRRFKGFDSIDSISSSSATMDISSYQTDPTVLAALMALKKQEVLALKRKRVEQSPPPPPKRQERENSYISISSDEDEPAAPVDSSPVLCQEQQELVDIILDGRNVFFTGSAGCGKSTALKTAIGQLQDAGRNVVVCAPTGIAALNVGGMTLHSYMGWNIDDKTLPLNNLIGKMRQKRRTANGNKAPNPTARRLRQTDVLIIDEISMVEFNFLTRMEICLREIRGGGPWGDLQVIVTGDFCQLPPVKPFENCAECGTQRKDWRENDEGDMWCPNGHGPWREEDKWAFHSPAWEDANFFCVNLNEIHRQNDEVFIKILQKCRLGIPFTEDDYDILFNHETEPDMEKTATQLYCLKRDAAIKNAQKFKQIVNHHPCEYTAFDHIIFPDYYQGKPEWYNQRNADKTLKKLDDHRFNPKVELKKTQLVVLQVNLNQKKGLVNGSQGFIVGWEPVKLESLPIIEGTQGELKMDQVKKFTRRYIAANPDPEKQTWPVVQFKSGLRRTIYPVCDVNPQGATGIKIMRTQIPLLPGWALTIHKSQGMTLDSVIINLKKSFEPGQAYVALSRATNLRGLKIGGGDRSDLSIGVGGNQEVHEFLRDTFGDDLYADHQGNTVGSP</sequence>
<dbReference type="GO" id="GO:0043139">
    <property type="term" value="F:5'-3' DNA helicase activity"/>
    <property type="evidence" value="ECO:0007669"/>
    <property type="project" value="UniProtKB-EC"/>
</dbReference>
<comment type="caution">
    <text evidence="3">The sequence shown here is derived from an EMBL/GenBank/DDBJ whole genome shotgun (WGS) entry which is preliminary data.</text>
</comment>
<dbReference type="CDD" id="cd18037">
    <property type="entry name" value="DEXSc_Pif1_like"/>
    <property type="match status" value="1"/>
</dbReference>
<dbReference type="GO" id="GO:0000723">
    <property type="term" value="P:telomere maintenance"/>
    <property type="evidence" value="ECO:0007669"/>
    <property type="project" value="InterPro"/>
</dbReference>
<gene>
    <name evidence="3" type="ORF">FIE12Z_1527</name>
</gene>
<dbReference type="CDD" id="cd18809">
    <property type="entry name" value="SF1_C_RecD"/>
    <property type="match status" value="1"/>
</dbReference>
<keyword evidence="1" id="KW-0067">ATP-binding</keyword>
<name>A0A395N384_9HYPO</name>
<dbReference type="SUPFAM" id="SSF52540">
    <property type="entry name" value="P-loop containing nucleoside triphosphate hydrolases"/>
    <property type="match status" value="2"/>
</dbReference>
<dbReference type="GO" id="GO:0006310">
    <property type="term" value="P:DNA recombination"/>
    <property type="evidence" value="ECO:0007669"/>
    <property type="project" value="UniProtKB-KW"/>
</dbReference>
<keyword evidence="1" id="KW-0233">DNA recombination</keyword>
<protein>
    <recommendedName>
        <fullName evidence="1">ATP-dependent DNA helicase</fullName>
        <ecNumber evidence="1">5.6.2.3</ecNumber>
    </recommendedName>
</protein>
<dbReference type="STRING" id="2594813.A0A395N384"/>
<dbReference type="SMART" id="SM00382">
    <property type="entry name" value="AAA"/>
    <property type="match status" value="1"/>
</dbReference>
<feature type="domain" description="AAA+ ATPase" evidence="2">
    <location>
        <begin position="375"/>
        <end position="539"/>
    </location>
</feature>
<dbReference type="InterPro" id="IPR027417">
    <property type="entry name" value="P-loop_NTPase"/>
</dbReference>
<dbReference type="GO" id="GO:0005524">
    <property type="term" value="F:ATP binding"/>
    <property type="evidence" value="ECO:0007669"/>
    <property type="project" value="UniProtKB-KW"/>
</dbReference>
<dbReference type="EMBL" id="PXXK01000028">
    <property type="protein sequence ID" value="RFN54400.1"/>
    <property type="molecule type" value="Genomic_DNA"/>
</dbReference>
<dbReference type="Pfam" id="PF05970">
    <property type="entry name" value="PIF1"/>
    <property type="match status" value="1"/>
</dbReference>
<keyword evidence="1 3" id="KW-0347">Helicase</keyword>
<evidence type="ECO:0000313" key="4">
    <source>
        <dbReference type="Proteomes" id="UP000265631"/>
    </source>
</evidence>
<dbReference type="Proteomes" id="UP000265631">
    <property type="component" value="Unassembled WGS sequence"/>
</dbReference>
<comment type="cofactor">
    <cofactor evidence="1">
        <name>Mg(2+)</name>
        <dbReference type="ChEBI" id="CHEBI:18420"/>
    </cofactor>
</comment>
<dbReference type="InterPro" id="IPR010285">
    <property type="entry name" value="DNA_helicase_pif1-like_DEAD"/>
</dbReference>
<keyword evidence="4" id="KW-1185">Reference proteome</keyword>
<keyword evidence="1" id="KW-0547">Nucleotide-binding</keyword>
<dbReference type="InterPro" id="IPR051055">
    <property type="entry name" value="PIF1_helicase"/>
</dbReference>
<keyword evidence="1" id="KW-0378">Hydrolase</keyword>
<dbReference type="GO" id="GO:0006281">
    <property type="term" value="P:DNA repair"/>
    <property type="evidence" value="ECO:0007669"/>
    <property type="project" value="UniProtKB-KW"/>
</dbReference>
<evidence type="ECO:0000259" key="2">
    <source>
        <dbReference type="SMART" id="SM00382"/>
    </source>
</evidence>
<reference evidence="3 4" key="1">
    <citation type="journal article" date="2018" name="PLoS Pathog.">
        <title>Evolution of structural diversity of trichothecenes, a family of toxins produced by plant pathogenic and entomopathogenic fungi.</title>
        <authorList>
            <person name="Proctor R.H."/>
            <person name="McCormick S.P."/>
            <person name="Kim H.S."/>
            <person name="Cardoza R.E."/>
            <person name="Stanley A.M."/>
            <person name="Lindo L."/>
            <person name="Kelly A."/>
            <person name="Brown D.W."/>
            <person name="Lee T."/>
            <person name="Vaughan M.M."/>
            <person name="Alexander N.J."/>
            <person name="Busman M."/>
            <person name="Gutierrez S."/>
        </authorList>
    </citation>
    <scope>NUCLEOTIDE SEQUENCE [LARGE SCALE GENOMIC DNA]</scope>
    <source>
        <strain evidence="3 4">NRRL 13405</strain>
    </source>
</reference>
<proteinExistence type="inferred from homology"/>
<accession>A0A395N384</accession>
<evidence type="ECO:0000256" key="1">
    <source>
        <dbReference type="RuleBase" id="RU363044"/>
    </source>
</evidence>
<keyword evidence="1" id="KW-0227">DNA damage</keyword>
<dbReference type="InterPro" id="IPR003593">
    <property type="entry name" value="AAA+_ATPase"/>
</dbReference>
<dbReference type="EC" id="5.6.2.3" evidence="1"/>
<comment type="similarity">
    <text evidence="1">Belongs to the helicase family.</text>
</comment>
<dbReference type="AlphaFoldDB" id="A0A395N384"/>